<dbReference type="UniPathway" id="UPA00068">
    <property type="reaction ID" value="UER00114"/>
</dbReference>
<evidence type="ECO:0000256" key="5">
    <source>
        <dbReference type="ARBA" id="ARBA00023239"/>
    </source>
</evidence>
<dbReference type="EMBL" id="PHQY01000646">
    <property type="protein sequence ID" value="PJO43211.1"/>
    <property type="molecule type" value="Genomic_DNA"/>
</dbReference>
<dbReference type="AlphaFoldDB" id="A0A2M9Q562"/>
<proteinExistence type="inferred from homology"/>
<comment type="caution">
    <text evidence="9">The sequence shown here is derived from an EMBL/GenBank/DDBJ whole genome shotgun (WGS) entry which is preliminary data.</text>
</comment>
<comment type="pathway">
    <text evidence="1">Amino-acid biosynthesis; L-arginine biosynthesis; L-arginine from L-ornithine and carbamoyl phosphate: step 3/3.</text>
</comment>
<dbReference type="SUPFAM" id="SSF48557">
    <property type="entry name" value="L-aspartase-like"/>
    <property type="match status" value="1"/>
</dbReference>
<dbReference type="GO" id="GO:0004056">
    <property type="term" value="F:argininosuccinate lyase activity"/>
    <property type="evidence" value="ECO:0007669"/>
    <property type="project" value="UniProtKB-UniRule"/>
</dbReference>
<evidence type="ECO:0000256" key="3">
    <source>
        <dbReference type="ARBA" id="ARBA00022571"/>
    </source>
</evidence>
<dbReference type="RefSeq" id="WP_100543852.1">
    <property type="nucleotide sequence ID" value="NZ_PHQY01000646.1"/>
</dbReference>
<dbReference type="PRINTS" id="PR00145">
    <property type="entry name" value="ARGSUCLYASE"/>
</dbReference>
<dbReference type="CDD" id="cd01359">
    <property type="entry name" value="Argininosuccinate_lyase"/>
    <property type="match status" value="1"/>
</dbReference>
<protein>
    <recommendedName>
        <fullName evidence="2 6">Argininosuccinate lyase</fullName>
        <ecNumber evidence="2 6">4.3.2.1</ecNumber>
    </recommendedName>
</protein>
<dbReference type="InterPro" id="IPR008948">
    <property type="entry name" value="L-Aspartase-like"/>
</dbReference>
<evidence type="ECO:0000313" key="9">
    <source>
        <dbReference type="EMBL" id="PJO43211.1"/>
    </source>
</evidence>
<dbReference type="PANTHER" id="PTHR43814:SF1">
    <property type="entry name" value="ARGININOSUCCINATE LYASE"/>
    <property type="match status" value="1"/>
</dbReference>
<dbReference type="NCBIfam" id="TIGR00838">
    <property type="entry name" value="argH"/>
    <property type="match status" value="1"/>
</dbReference>
<evidence type="ECO:0000256" key="1">
    <source>
        <dbReference type="ARBA" id="ARBA00004941"/>
    </source>
</evidence>
<evidence type="ECO:0000256" key="6">
    <source>
        <dbReference type="NCBIfam" id="TIGR00838"/>
    </source>
</evidence>
<dbReference type="GO" id="GO:0042450">
    <property type="term" value="P:L-arginine biosynthetic process via ornithine"/>
    <property type="evidence" value="ECO:0007669"/>
    <property type="project" value="UniProtKB-UniRule"/>
</dbReference>
<feature type="domain" description="Argininosuccinate lyase C-terminal" evidence="8">
    <location>
        <begin position="299"/>
        <end position="366"/>
    </location>
</feature>
<gene>
    <name evidence="9" type="primary">argH</name>
    <name evidence="9" type="ORF">CWD94_15730</name>
</gene>
<dbReference type="EC" id="4.3.2.1" evidence="2 6"/>
<dbReference type="Proteomes" id="UP000232101">
    <property type="component" value="Unassembled WGS sequence"/>
</dbReference>
<sequence>TYILSSVSIIVTTVANEDIHLNLEKMLIDLIGPVGGKLHTGRSRNDQVATDMHIFLKKRVKEAIGLIETFQKTLLEKAEEHVETIAPGYTHLQRAQPISFAHHLMAYFWMLERDKQRFTESLKRIDILPLGAGAMAGTTFPIDRLKSAELLGFNEVYANSMDAVSDRDFIVEFLSNSSLLMAHLSRFAEEIILWSTDEFKFIELDDAFSTGSSIMPQKKNPDMAELIRGKTGRVYGNLMGLLTVLKGTPLTYNKDMQEDKEGMFDTVHTILGSLKIFEGMVRTMSVNTERLHQAVHSDFSNATELADYLATKGMPFREAHEVTGKLVFTCIQKGIYLLDLPLEDMKKESELIEADIYDVLAPEAAVRRRHSLGGTGFEQVIIQIEKAKACLV</sequence>
<dbReference type="PROSITE" id="PS00163">
    <property type="entry name" value="FUMARATE_LYASES"/>
    <property type="match status" value="1"/>
</dbReference>
<keyword evidence="4" id="KW-0028">Amino-acid biosynthesis</keyword>
<reference evidence="9 10" key="1">
    <citation type="submission" date="2017-11" db="EMBL/GenBank/DDBJ databases">
        <title>Bacterial isolate from king chilli rhizosphere.</title>
        <authorList>
            <person name="Takhelmayum P."/>
            <person name="Sarangthem I."/>
        </authorList>
    </citation>
    <scope>NUCLEOTIDE SEQUENCE [LARGE SCALE GENOMIC DNA]</scope>
    <source>
        <strain evidence="10">t26</strain>
    </source>
</reference>
<evidence type="ECO:0000259" key="7">
    <source>
        <dbReference type="Pfam" id="PF00206"/>
    </source>
</evidence>
<dbReference type="Gene3D" id="1.10.40.30">
    <property type="entry name" value="Fumarase/aspartase (C-terminal domain)"/>
    <property type="match status" value="1"/>
</dbReference>
<dbReference type="HAMAP" id="MF_00006">
    <property type="entry name" value="Arg_succ_lyase"/>
    <property type="match status" value="1"/>
</dbReference>
<dbReference type="FunFam" id="1.20.200.10:FF:000002">
    <property type="entry name" value="Argininosuccinate lyase"/>
    <property type="match status" value="1"/>
</dbReference>
<dbReference type="InterPro" id="IPR024083">
    <property type="entry name" value="Fumarase/histidase_N"/>
</dbReference>
<dbReference type="InterPro" id="IPR009049">
    <property type="entry name" value="Argininosuccinate_lyase"/>
</dbReference>
<dbReference type="InterPro" id="IPR022761">
    <property type="entry name" value="Fumarate_lyase_N"/>
</dbReference>
<dbReference type="InterPro" id="IPR029419">
    <property type="entry name" value="Arg_succ_lyase_C"/>
</dbReference>
<dbReference type="InterPro" id="IPR020557">
    <property type="entry name" value="Fumarate_lyase_CS"/>
</dbReference>
<evidence type="ECO:0000313" key="10">
    <source>
        <dbReference type="Proteomes" id="UP000232101"/>
    </source>
</evidence>
<organism evidence="9 10">
    <name type="scientific">Lysinibacillus xylanilyticus</name>
    <dbReference type="NCBI Taxonomy" id="582475"/>
    <lineage>
        <taxon>Bacteria</taxon>
        <taxon>Bacillati</taxon>
        <taxon>Bacillota</taxon>
        <taxon>Bacilli</taxon>
        <taxon>Bacillales</taxon>
        <taxon>Bacillaceae</taxon>
        <taxon>Lysinibacillus</taxon>
    </lineage>
</organism>
<dbReference type="FunFam" id="1.10.40.30:FF:000001">
    <property type="entry name" value="Argininosuccinate lyase"/>
    <property type="match status" value="1"/>
</dbReference>
<dbReference type="STRING" id="582475.ACZ11_05650"/>
<feature type="non-terminal residue" evidence="9">
    <location>
        <position position="1"/>
    </location>
</feature>
<dbReference type="PANTHER" id="PTHR43814">
    <property type="entry name" value="ARGININOSUCCINATE LYASE"/>
    <property type="match status" value="1"/>
</dbReference>
<accession>A0A2M9Q562</accession>
<dbReference type="Gene3D" id="1.10.275.10">
    <property type="entry name" value="Fumarase/aspartase (N-terminal domain)"/>
    <property type="match status" value="1"/>
</dbReference>
<evidence type="ECO:0000256" key="2">
    <source>
        <dbReference type="ARBA" id="ARBA00012338"/>
    </source>
</evidence>
<feature type="domain" description="Fumarate lyase N-terminal" evidence="7">
    <location>
        <begin position="13"/>
        <end position="236"/>
    </location>
</feature>
<dbReference type="InterPro" id="IPR000362">
    <property type="entry name" value="Fumarate_lyase_fam"/>
</dbReference>
<dbReference type="Pfam" id="PF00206">
    <property type="entry name" value="Lyase_1"/>
    <property type="match status" value="1"/>
</dbReference>
<keyword evidence="5 9" id="KW-0456">Lyase</keyword>
<dbReference type="GO" id="GO:0005829">
    <property type="term" value="C:cytosol"/>
    <property type="evidence" value="ECO:0007669"/>
    <property type="project" value="TreeGrafter"/>
</dbReference>
<dbReference type="Pfam" id="PF14698">
    <property type="entry name" value="ASL_C2"/>
    <property type="match status" value="1"/>
</dbReference>
<evidence type="ECO:0000259" key="8">
    <source>
        <dbReference type="Pfam" id="PF14698"/>
    </source>
</evidence>
<keyword evidence="3" id="KW-0055">Arginine biosynthesis</keyword>
<evidence type="ECO:0000256" key="4">
    <source>
        <dbReference type="ARBA" id="ARBA00022605"/>
    </source>
</evidence>
<dbReference type="Gene3D" id="1.20.200.10">
    <property type="entry name" value="Fumarase/aspartase (Central domain)"/>
    <property type="match status" value="1"/>
</dbReference>
<dbReference type="PRINTS" id="PR00149">
    <property type="entry name" value="FUMRATELYASE"/>
</dbReference>
<name>A0A2M9Q562_9BACI</name>